<dbReference type="KEGG" id="vpy:HZI73_07340"/>
<dbReference type="SUPFAM" id="SSF53850">
    <property type="entry name" value="Periplasmic binding protein-like II"/>
    <property type="match status" value="1"/>
</dbReference>
<gene>
    <name evidence="1" type="ORF">HZI73_07340</name>
</gene>
<evidence type="ECO:0000313" key="2">
    <source>
        <dbReference type="Proteomes" id="UP000683246"/>
    </source>
</evidence>
<dbReference type="Gene3D" id="3.40.190.10">
    <property type="entry name" value="Periplasmic binding protein-like II"/>
    <property type="match status" value="2"/>
</dbReference>
<proteinExistence type="predicted"/>
<keyword evidence="2" id="KW-1185">Reference proteome</keyword>
<dbReference type="AlphaFoldDB" id="A0A8J8SG83"/>
<accession>A0A8J8SG83</accession>
<sequence>MKKIVTMGFVIVIVLMTALAGCGKKDVKETTSDQTKEKEVTSDIKDKDVDKDPLANINAAGLPIVNEPVTLKVAAKKRETVKKPFKDLAVLQEIEAATNVHIEWDVAPINGWQEKKNLMLASGDWPDVFWGNYIIENNEVIKFAADGIFIPLEDLIDQHAPNIKKILDETPGLRDYITAPDGHIYALPSINETASSAVSAQFINQAWLDEVGMDIPTTTDELYDVLKAFKGICSNEQTPFTFRFDNNILGLNGMFGSFGLVDNKTKFTVVEDKVLFTPMEEAYKEAVQYFHKLFSEGLMDVESFSQNMPIFKAKVSNKNVGVTNMWSLNWLFGDQHEDAGYVFMPPLKGPKGHQGYMYKNASFLSGKGSFLITETCENPVVAIKWADYMAQQEVSFKLLEGLIYEKDDQGIYQPIPIPEGISNDEFRHAETPGANSFHMLTNAFYENVNVSKGILEKRGYDKIYEQYKTNTFLPPFYLSPEDSSRIAELKGDILSFVNEKTSHWMLEGGIEKEWDSYIKQLKKMKIEEMLNIYQNRYNDFISE</sequence>
<dbReference type="PANTHER" id="PTHR43649:SF12">
    <property type="entry name" value="DIACETYLCHITOBIOSE BINDING PROTEIN DASA"/>
    <property type="match status" value="1"/>
</dbReference>
<dbReference type="InterPro" id="IPR050490">
    <property type="entry name" value="Bact_solute-bd_prot1"/>
</dbReference>
<protein>
    <submittedName>
        <fullName evidence="1">Extracellular solute-binding protein</fullName>
    </submittedName>
</protein>
<dbReference type="InterPro" id="IPR006059">
    <property type="entry name" value="SBP"/>
</dbReference>
<dbReference type="Proteomes" id="UP000683246">
    <property type="component" value="Chromosome"/>
</dbReference>
<dbReference type="PANTHER" id="PTHR43649">
    <property type="entry name" value="ARABINOSE-BINDING PROTEIN-RELATED"/>
    <property type="match status" value="1"/>
</dbReference>
<organism evidence="1 2">
    <name type="scientific">Vallitalea pronyensis</name>
    <dbReference type="NCBI Taxonomy" id="1348613"/>
    <lineage>
        <taxon>Bacteria</taxon>
        <taxon>Bacillati</taxon>
        <taxon>Bacillota</taxon>
        <taxon>Clostridia</taxon>
        <taxon>Lachnospirales</taxon>
        <taxon>Vallitaleaceae</taxon>
        <taxon>Vallitalea</taxon>
    </lineage>
</organism>
<dbReference type="EMBL" id="CP058649">
    <property type="protein sequence ID" value="QUI22124.1"/>
    <property type="molecule type" value="Genomic_DNA"/>
</dbReference>
<dbReference type="Pfam" id="PF01547">
    <property type="entry name" value="SBP_bac_1"/>
    <property type="match status" value="1"/>
</dbReference>
<evidence type="ECO:0000313" key="1">
    <source>
        <dbReference type="EMBL" id="QUI22124.1"/>
    </source>
</evidence>
<name>A0A8J8SG83_9FIRM</name>
<reference evidence="1" key="1">
    <citation type="submission" date="2020-07" db="EMBL/GenBank/DDBJ databases">
        <title>Vallitalea pronyensis genome.</title>
        <authorList>
            <person name="Postec A."/>
        </authorList>
    </citation>
    <scope>NUCLEOTIDE SEQUENCE</scope>
    <source>
        <strain evidence="1">FatNI3</strain>
    </source>
</reference>
<dbReference type="PROSITE" id="PS51257">
    <property type="entry name" value="PROKAR_LIPOPROTEIN"/>
    <property type="match status" value="1"/>
</dbReference>
<dbReference type="RefSeq" id="WP_212697602.1">
    <property type="nucleotide sequence ID" value="NZ_CP058649.1"/>
</dbReference>